<evidence type="ECO:0008006" key="3">
    <source>
        <dbReference type="Google" id="ProtNLM"/>
    </source>
</evidence>
<protein>
    <recommendedName>
        <fullName evidence="3">RNase H type-1 domain-containing protein</fullName>
    </recommendedName>
</protein>
<dbReference type="OrthoDB" id="1752174at2759"/>
<evidence type="ECO:0000313" key="2">
    <source>
        <dbReference type="Proteomes" id="UP001153076"/>
    </source>
</evidence>
<gene>
    <name evidence="1" type="ORF">Cgig2_005889</name>
</gene>
<dbReference type="AlphaFoldDB" id="A0A9Q1JPV5"/>
<accession>A0A9Q1JPV5</accession>
<dbReference type="PANTHER" id="PTHR47074:SF21">
    <property type="entry name" value="RNASE H TYPE-1 DOMAIN-CONTAINING PROTEIN"/>
    <property type="match status" value="1"/>
</dbReference>
<dbReference type="PANTHER" id="PTHR47074">
    <property type="entry name" value="BNAC02G40300D PROTEIN"/>
    <property type="match status" value="1"/>
</dbReference>
<evidence type="ECO:0000313" key="1">
    <source>
        <dbReference type="EMBL" id="KAJ8428824.1"/>
    </source>
</evidence>
<dbReference type="Proteomes" id="UP001153076">
    <property type="component" value="Unassembled WGS sequence"/>
</dbReference>
<reference evidence="1" key="1">
    <citation type="submission" date="2022-04" db="EMBL/GenBank/DDBJ databases">
        <title>Carnegiea gigantea Genome sequencing and assembly v2.</title>
        <authorList>
            <person name="Copetti D."/>
            <person name="Sanderson M.J."/>
            <person name="Burquez A."/>
            <person name="Wojciechowski M.F."/>
        </authorList>
    </citation>
    <scope>NUCLEOTIDE SEQUENCE</scope>
    <source>
        <strain evidence="1">SGP5-SGP5p</strain>
        <tissue evidence="1">Aerial part</tissue>
    </source>
</reference>
<comment type="caution">
    <text evidence="1">The sequence shown here is derived from an EMBL/GenBank/DDBJ whole genome shotgun (WGS) entry which is preliminary data.</text>
</comment>
<name>A0A9Q1JPV5_9CARY</name>
<organism evidence="1 2">
    <name type="scientific">Carnegiea gigantea</name>
    <dbReference type="NCBI Taxonomy" id="171969"/>
    <lineage>
        <taxon>Eukaryota</taxon>
        <taxon>Viridiplantae</taxon>
        <taxon>Streptophyta</taxon>
        <taxon>Embryophyta</taxon>
        <taxon>Tracheophyta</taxon>
        <taxon>Spermatophyta</taxon>
        <taxon>Magnoliopsida</taxon>
        <taxon>eudicotyledons</taxon>
        <taxon>Gunneridae</taxon>
        <taxon>Pentapetalae</taxon>
        <taxon>Caryophyllales</taxon>
        <taxon>Cactineae</taxon>
        <taxon>Cactaceae</taxon>
        <taxon>Cactoideae</taxon>
        <taxon>Echinocereeae</taxon>
        <taxon>Carnegiea</taxon>
    </lineage>
</organism>
<keyword evidence="2" id="KW-1185">Reference proteome</keyword>
<dbReference type="InterPro" id="IPR052929">
    <property type="entry name" value="RNase_H-like_EbsB-rel"/>
</dbReference>
<sequence length="156" mass="18138">MFQSFLPRNCIKTPKVRRFNHFFPEIASRNELYFQQKRTPWELIRGRAIRCMQEFNDVWEHTRKKRASMSQVGPNVWASRSNNCVKINVDAALLDGNWVGLDTVIRDVDGLVVTGGVKRVVKAYWVPEVIEGKAALYGLGLARRFGFQWVILDFDY</sequence>
<proteinExistence type="predicted"/>
<dbReference type="EMBL" id="JAKOGI010000964">
    <property type="protein sequence ID" value="KAJ8428824.1"/>
    <property type="molecule type" value="Genomic_DNA"/>
</dbReference>